<name>A0A9Q9IGY7_9ACTN</name>
<accession>A0A9Q9IGY7</accession>
<dbReference type="AlphaFoldDB" id="A0A9Q9IGY7"/>
<dbReference type="EMBL" id="CP073767">
    <property type="protein sequence ID" value="UWZ54513.1"/>
    <property type="molecule type" value="Genomic_DNA"/>
</dbReference>
<evidence type="ECO:0000313" key="1">
    <source>
        <dbReference type="EMBL" id="UWZ54513.1"/>
    </source>
</evidence>
<evidence type="ECO:0000313" key="2">
    <source>
        <dbReference type="Proteomes" id="UP001058003"/>
    </source>
</evidence>
<proteinExistence type="predicted"/>
<sequence>MRTRRPRPNRRGCLDLSHRSTHLPCPYCTDDQADIVNTARRLHARLDAEDRF</sequence>
<protein>
    <submittedName>
        <fullName evidence="1">Uncharacterized protein</fullName>
    </submittedName>
</protein>
<dbReference type="KEGG" id="daur:Daura_50180"/>
<dbReference type="RefSeq" id="WP_169788974.1">
    <property type="nucleotide sequence ID" value="NZ_CP073767.1"/>
</dbReference>
<keyword evidence="2" id="KW-1185">Reference proteome</keyword>
<dbReference type="Proteomes" id="UP001058003">
    <property type="component" value="Chromosome"/>
</dbReference>
<gene>
    <name evidence="1" type="ORF">Daura_50180</name>
</gene>
<reference evidence="1" key="1">
    <citation type="submission" date="2021-04" db="EMBL/GenBank/DDBJ databases">
        <title>Dactylosporangium aurantiacum NRRL B-8018 full assembly.</title>
        <authorList>
            <person name="Hartkoorn R.C."/>
            <person name="Beaudoing E."/>
            <person name="Hot D."/>
        </authorList>
    </citation>
    <scope>NUCLEOTIDE SEQUENCE</scope>
    <source>
        <strain evidence="1">NRRL B-8018</strain>
    </source>
</reference>
<organism evidence="1 2">
    <name type="scientific">Dactylosporangium aurantiacum</name>
    <dbReference type="NCBI Taxonomy" id="35754"/>
    <lineage>
        <taxon>Bacteria</taxon>
        <taxon>Bacillati</taxon>
        <taxon>Actinomycetota</taxon>
        <taxon>Actinomycetes</taxon>
        <taxon>Micromonosporales</taxon>
        <taxon>Micromonosporaceae</taxon>
        <taxon>Dactylosporangium</taxon>
    </lineage>
</organism>